<evidence type="ECO:0000313" key="9">
    <source>
        <dbReference type="EMBL" id="ODR36205.1"/>
    </source>
</evidence>
<protein>
    <submittedName>
        <fullName evidence="9">ABC transporter substrate-binding protein</fullName>
    </submittedName>
    <submittedName>
        <fullName evidence="8">Lipoprotein LipO</fullName>
    </submittedName>
</protein>
<reference evidence="10 12" key="2">
    <citation type="submission" date="2016-08" db="EMBL/GenBank/DDBJ databases">
        <title>Characterization of Isolates of Eisenbergiella tayi Derived from Blood Cultures, Using Whole Genome Sequencing.</title>
        <authorList>
            <person name="Bernier A.-M."/>
            <person name="Burdz T."/>
            <person name="Wiebe D."/>
            <person name="Bernard K."/>
        </authorList>
    </citation>
    <scope>NUCLEOTIDE SEQUENCE [LARGE SCALE GENOMIC DNA]</scope>
    <source>
        <strain evidence="10 12">NML120146</strain>
    </source>
</reference>
<dbReference type="OrthoDB" id="2644263at2"/>
<dbReference type="EMBL" id="MEHA01000052">
    <property type="protein sequence ID" value="ODR36205.1"/>
    <property type="molecule type" value="Genomic_DNA"/>
</dbReference>
<keyword evidence="2 7" id="KW-0732">Signal</keyword>
<evidence type="ECO:0000313" key="8">
    <source>
        <dbReference type="EMBL" id="ODM08064.1"/>
    </source>
</evidence>
<dbReference type="RefSeq" id="WP_016359880.1">
    <property type="nucleotide sequence ID" value="NZ_BAABXS010000001.1"/>
</dbReference>
<feature type="chain" id="PRO_5014540908" evidence="7">
    <location>
        <begin position="28"/>
        <end position="539"/>
    </location>
</feature>
<keyword evidence="4" id="KW-0564">Palmitate</keyword>
<dbReference type="Proteomes" id="UP000094869">
    <property type="component" value="Unassembled WGS sequence"/>
</dbReference>
<evidence type="ECO:0000256" key="4">
    <source>
        <dbReference type="ARBA" id="ARBA00023139"/>
    </source>
</evidence>
<evidence type="ECO:0000256" key="2">
    <source>
        <dbReference type="ARBA" id="ARBA00022729"/>
    </source>
</evidence>
<reference evidence="9 11" key="3">
    <citation type="submission" date="2016-08" db="EMBL/GenBank/DDBJ databases">
        <authorList>
            <person name="Seilhamer J.J."/>
        </authorList>
    </citation>
    <scope>NUCLEOTIDE SEQUENCE [LARGE SCALE GENOMIC DNA]</scope>
    <source>
        <strain evidence="9 11">NML150140-1</strain>
    </source>
</reference>
<comment type="caution">
    <text evidence="9">The sequence shown here is derived from an EMBL/GenBank/DDBJ whole genome shotgun (WGS) entry which is preliminary data.</text>
</comment>
<dbReference type="InterPro" id="IPR050490">
    <property type="entry name" value="Bact_solute-bd_prot1"/>
</dbReference>
<dbReference type="PANTHER" id="PTHR43649:SF33">
    <property type="entry name" value="POLYGALACTURONAN_RHAMNOGALACTURONAN-BINDING PROTEIN YTCQ"/>
    <property type="match status" value="1"/>
</dbReference>
<dbReference type="EMBL" id="MCGI01000006">
    <property type="protein sequence ID" value="ODM08064.1"/>
    <property type="molecule type" value="Genomic_DNA"/>
</dbReference>
<evidence type="ECO:0000256" key="5">
    <source>
        <dbReference type="ARBA" id="ARBA00023288"/>
    </source>
</evidence>
<dbReference type="Proteomes" id="UP000094271">
    <property type="component" value="Unassembled WGS sequence"/>
</dbReference>
<evidence type="ECO:0000313" key="12">
    <source>
        <dbReference type="Proteomes" id="UP000094869"/>
    </source>
</evidence>
<dbReference type="InterPro" id="IPR006059">
    <property type="entry name" value="SBP"/>
</dbReference>
<evidence type="ECO:0000256" key="6">
    <source>
        <dbReference type="SAM" id="MobiDB-lite"/>
    </source>
</evidence>
<evidence type="ECO:0000313" key="10">
    <source>
        <dbReference type="EMBL" id="ODR47100.1"/>
    </source>
</evidence>
<evidence type="ECO:0000256" key="3">
    <source>
        <dbReference type="ARBA" id="ARBA00023136"/>
    </source>
</evidence>
<keyword evidence="3" id="KW-0472">Membrane</keyword>
<name>A0A1E3U5N9_9FIRM</name>
<keyword evidence="1" id="KW-1003">Cell membrane</keyword>
<dbReference type="GeneID" id="93301260"/>
<evidence type="ECO:0000256" key="7">
    <source>
        <dbReference type="SAM" id="SignalP"/>
    </source>
</evidence>
<dbReference type="EMBL" id="MEHD01000046">
    <property type="protein sequence ID" value="ODR47100.1"/>
    <property type="molecule type" value="Genomic_DNA"/>
</dbReference>
<organism evidence="9 11">
    <name type="scientific">Eisenbergiella tayi</name>
    <dbReference type="NCBI Taxonomy" id="1432052"/>
    <lineage>
        <taxon>Bacteria</taxon>
        <taxon>Bacillati</taxon>
        <taxon>Bacillota</taxon>
        <taxon>Clostridia</taxon>
        <taxon>Lachnospirales</taxon>
        <taxon>Lachnospiraceae</taxon>
        <taxon>Eisenbergiella</taxon>
    </lineage>
</organism>
<dbReference type="Pfam" id="PF13416">
    <property type="entry name" value="SBP_bac_8"/>
    <property type="match status" value="1"/>
</dbReference>
<feature type="region of interest" description="Disordered" evidence="6">
    <location>
        <begin position="28"/>
        <end position="55"/>
    </location>
</feature>
<dbReference type="PROSITE" id="PS51257">
    <property type="entry name" value="PROKAR_LIPOPROTEIN"/>
    <property type="match status" value="1"/>
</dbReference>
<evidence type="ECO:0000313" key="11">
    <source>
        <dbReference type="Proteomes" id="UP000094271"/>
    </source>
</evidence>
<keyword evidence="5 8" id="KW-0449">Lipoprotein</keyword>
<dbReference type="AlphaFoldDB" id="A0A1E3U5N9"/>
<keyword evidence="12" id="KW-1185">Reference proteome</keyword>
<evidence type="ECO:0000313" key="13">
    <source>
        <dbReference type="Proteomes" id="UP000095003"/>
    </source>
</evidence>
<dbReference type="Gene3D" id="3.40.190.10">
    <property type="entry name" value="Periplasmic binding protein-like II"/>
    <property type="match status" value="2"/>
</dbReference>
<accession>A0A1E3U5N9</accession>
<proteinExistence type="predicted"/>
<evidence type="ECO:0000256" key="1">
    <source>
        <dbReference type="ARBA" id="ARBA00022475"/>
    </source>
</evidence>
<dbReference type="Proteomes" id="UP000095003">
    <property type="component" value="Unassembled WGS sequence"/>
</dbReference>
<sequence length="539" mass="59379">MKRKKMMSLLLSAVAAVSMIAGCGNQAAGTSGEGNAPTSESREAGTDAAAAEETGERPTISIMCIDIYGSAMGNVGSEDVLKAAEDYTGVNVDFNWVANDSYNDILGVTLMDKANMPMVITYGSDLQANLVQAAKDGAFWDLNDFVWDKEKYPNLSQMNENVIKGFTVDGQLVGIYRSRPIGRNGLGYRADWAEKLGLDEPKTIEDVYNMMYQFTYGDPDGNGKDDTYGLCLCKYTGPLDIIQAWFGAGNQWKEVDGKLIPIHQTEEYMEALRWMKKMYDDGLVYRDWATRETNTWTDGVKNGECGMFLDVLDNSRRIWDYLVTENIPSATGEGVASMKLIGGIAAEEGGEPHTLATSGASGCLLITKAGAKTEQDVENCLTYLDKMCDNEMRILADYGLEGRDYELDEEGYIVDLLVDKEIQEKPQIGLNQSVPYVPEVLPNATTVKKSDRLVEEEAIKEANADIAVFNPAIGYLVSSKVNAEVGTDLKDILDRARTQYICGQIDEKGLQDQFKVWEQRGGADLIAEVNEMYQADTSK</sequence>
<dbReference type="SUPFAM" id="SSF53850">
    <property type="entry name" value="Periplasmic binding protein-like II"/>
    <property type="match status" value="1"/>
</dbReference>
<dbReference type="PATRIC" id="fig|1432052.3.peg.5966"/>
<dbReference type="PANTHER" id="PTHR43649">
    <property type="entry name" value="ARABINOSE-BINDING PROTEIN-RELATED"/>
    <property type="match status" value="1"/>
</dbReference>
<gene>
    <name evidence="8" type="primary">lipO_58</name>
    <name evidence="8" type="ORF">BEH84_05388</name>
    <name evidence="9" type="ORF">BEI59_35655</name>
    <name evidence="10" type="ORF">BEI63_26990</name>
</gene>
<reference evidence="8 13" key="1">
    <citation type="submission" date="2016-07" db="EMBL/GenBank/DDBJ databases">
        <title>Characterization of isolates of Eisenbergiella tayi derived from blood cultures, using whole genome sequencing.</title>
        <authorList>
            <person name="Burdz T."/>
            <person name="Wiebe D."/>
            <person name="Huynh C."/>
            <person name="Bernard K."/>
        </authorList>
    </citation>
    <scope>NUCLEOTIDE SEQUENCE [LARGE SCALE GENOMIC DNA]</scope>
    <source>
        <strain evidence="8 13">NML 120489</strain>
    </source>
</reference>
<feature type="signal peptide" evidence="7">
    <location>
        <begin position="1"/>
        <end position="27"/>
    </location>
</feature>